<organism evidence="1">
    <name type="scientific">Brassica napus</name>
    <name type="common">Rape</name>
    <dbReference type="NCBI Taxonomy" id="3708"/>
    <lineage>
        <taxon>Eukaryota</taxon>
        <taxon>Viridiplantae</taxon>
        <taxon>Streptophyta</taxon>
        <taxon>Embryophyta</taxon>
        <taxon>Tracheophyta</taxon>
        <taxon>Spermatophyta</taxon>
        <taxon>Magnoliopsida</taxon>
        <taxon>eudicotyledons</taxon>
        <taxon>Gunneridae</taxon>
        <taxon>Pentapetalae</taxon>
        <taxon>rosids</taxon>
        <taxon>malvids</taxon>
        <taxon>Brassicales</taxon>
        <taxon>Brassicaceae</taxon>
        <taxon>Brassiceae</taxon>
        <taxon>Brassica</taxon>
    </lineage>
</organism>
<evidence type="ECO:0000313" key="1">
    <source>
        <dbReference type="EMBL" id="CAF2074131.1"/>
    </source>
</evidence>
<sequence>FRYIEKSDQVEVDIKLEKYSQTVSQIFGQHLTT</sequence>
<dbReference type="AlphaFoldDB" id="A0A816RQM9"/>
<dbReference type="Proteomes" id="UP001295469">
    <property type="component" value="Chromosome C01"/>
</dbReference>
<protein>
    <submittedName>
        <fullName evidence="1">(rape) hypothetical protein</fullName>
    </submittedName>
</protein>
<reference evidence="1" key="1">
    <citation type="submission" date="2021-01" db="EMBL/GenBank/DDBJ databases">
        <authorList>
            <consortium name="Genoscope - CEA"/>
            <person name="William W."/>
        </authorList>
    </citation>
    <scope>NUCLEOTIDE SEQUENCE</scope>
</reference>
<gene>
    <name evidence="1" type="ORF">DARMORV10_C01P31150.1</name>
</gene>
<dbReference type="EMBL" id="HG994365">
    <property type="protein sequence ID" value="CAF2074131.1"/>
    <property type="molecule type" value="Genomic_DNA"/>
</dbReference>
<accession>A0A816RQM9</accession>
<name>A0A816RQM9_BRANA</name>
<feature type="non-terminal residue" evidence="1">
    <location>
        <position position="1"/>
    </location>
</feature>
<proteinExistence type="predicted"/>